<evidence type="ECO:0000256" key="1">
    <source>
        <dbReference type="SAM" id="Phobius"/>
    </source>
</evidence>
<evidence type="ECO:0000313" key="2">
    <source>
        <dbReference type="EMBL" id="EMY16222.1"/>
    </source>
</evidence>
<proteinExistence type="predicted"/>
<name>N1UAT9_9LEPT</name>
<evidence type="ECO:0000313" key="3">
    <source>
        <dbReference type="Proteomes" id="UP000012249"/>
    </source>
</evidence>
<feature type="transmembrane region" description="Helical" evidence="1">
    <location>
        <begin position="12"/>
        <end position="32"/>
    </location>
</feature>
<sequence length="37" mass="4245">MPEKNNLSDITSFYSCVWIGRSIFFRFGFVGVPTLSK</sequence>
<protein>
    <submittedName>
        <fullName evidence="2">Uncharacterized protein</fullName>
    </submittedName>
</protein>
<reference evidence="2 3" key="1">
    <citation type="submission" date="2013-02" db="EMBL/GenBank/DDBJ databases">
        <authorList>
            <person name="Harkins D.M."/>
            <person name="Durkin A.S."/>
            <person name="Brinkac L.M."/>
            <person name="Haft D.H."/>
            <person name="Selengut J.D."/>
            <person name="Sanka R."/>
            <person name="DePew J."/>
            <person name="Purushe J."/>
            <person name="Haake D.A."/>
            <person name="Matsunaga J."/>
            <person name="Vinetz J.M."/>
            <person name="Sutton G.G."/>
            <person name="Nierman W.C."/>
            <person name="Fouts D.E."/>
        </authorList>
    </citation>
    <scope>NUCLEOTIDE SEQUENCE [LARGE SCALE GENOMIC DNA]</scope>
    <source>
        <strain evidence="2 3">Ecochallenge</strain>
    </source>
</reference>
<comment type="caution">
    <text evidence="2">The sequence shown here is derived from an EMBL/GenBank/DDBJ whole genome shotgun (WGS) entry which is preliminary data.</text>
</comment>
<gene>
    <name evidence="2" type="ORF">LEP1GSC043_0362</name>
</gene>
<organism evidence="2 3">
    <name type="scientific">Leptospira weilii str. Ecochallenge</name>
    <dbReference type="NCBI Taxonomy" id="1049986"/>
    <lineage>
        <taxon>Bacteria</taxon>
        <taxon>Pseudomonadati</taxon>
        <taxon>Spirochaetota</taxon>
        <taxon>Spirochaetia</taxon>
        <taxon>Leptospirales</taxon>
        <taxon>Leptospiraceae</taxon>
        <taxon>Leptospira</taxon>
    </lineage>
</organism>
<dbReference type="EMBL" id="AHMI02000039">
    <property type="protein sequence ID" value="EMY16222.1"/>
    <property type="molecule type" value="Genomic_DNA"/>
</dbReference>
<dbReference type="AlphaFoldDB" id="N1UAT9"/>
<dbReference type="Proteomes" id="UP000012249">
    <property type="component" value="Unassembled WGS sequence"/>
</dbReference>
<keyword evidence="1" id="KW-0812">Transmembrane</keyword>
<keyword evidence="1" id="KW-0472">Membrane</keyword>
<keyword evidence="1" id="KW-1133">Transmembrane helix</keyword>
<accession>N1UAT9</accession>